<reference evidence="1 2" key="1">
    <citation type="submission" date="2021-06" db="EMBL/GenBank/DDBJ databases">
        <authorList>
            <person name="Palmer J.M."/>
        </authorList>
    </citation>
    <scope>NUCLEOTIDE SEQUENCE [LARGE SCALE GENOMIC DNA]</scope>
    <source>
        <strain evidence="1 2">GA_2019</strain>
        <tissue evidence="1">Muscle</tissue>
    </source>
</reference>
<name>A0ABV0PX42_9TELE</name>
<comment type="caution">
    <text evidence="1">The sequence shown here is derived from an EMBL/GenBank/DDBJ whole genome shotgun (WGS) entry which is preliminary data.</text>
</comment>
<accession>A0ABV0PX42</accession>
<proteinExistence type="predicted"/>
<dbReference type="EMBL" id="JAHRIO010090660">
    <property type="protein sequence ID" value="MEQ2188085.1"/>
    <property type="molecule type" value="Genomic_DNA"/>
</dbReference>
<sequence>MLFAKVSAPCAAAWNAPDCATHISAALHVYTFPPLSLSLSVSPSTSCFLLTQQDWSRDNKELTYGGGLQLDMLTLFFHRFPQKGLGRPLKLWAKVKEIAKRPEGKAVVLISTSNEDDALDIRRRKIRIWK</sequence>
<evidence type="ECO:0000313" key="1">
    <source>
        <dbReference type="EMBL" id="MEQ2188085.1"/>
    </source>
</evidence>
<protein>
    <submittedName>
        <fullName evidence="1">Uncharacterized protein</fullName>
    </submittedName>
</protein>
<evidence type="ECO:0000313" key="2">
    <source>
        <dbReference type="Proteomes" id="UP001476798"/>
    </source>
</evidence>
<keyword evidence="2" id="KW-1185">Reference proteome</keyword>
<organism evidence="1 2">
    <name type="scientific">Goodea atripinnis</name>
    <dbReference type="NCBI Taxonomy" id="208336"/>
    <lineage>
        <taxon>Eukaryota</taxon>
        <taxon>Metazoa</taxon>
        <taxon>Chordata</taxon>
        <taxon>Craniata</taxon>
        <taxon>Vertebrata</taxon>
        <taxon>Euteleostomi</taxon>
        <taxon>Actinopterygii</taxon>
        <taxon>Neopterygii</taxon>
        <taxon>Teleostei</taxon>
        <taxon>Neoteleostei</taxon>
        <taxon>Acanthomorphata</taxon>
        <taxon>Ovalentaria</taxon>
        <taxon>Atherinomorphae</taxon>
        <taxon>Cyprinodontiformes</taxon>
        <taxon>Goodeidae</taxon>
        <taxon>Goodea</taxon>
    </lineage>
</organism>
<gene>
    <name evidence="1" type="ORF">GOODEAATRI_011422</name>
</gene>
<dbReference type="Proteomes" id="UP001476798">
    <property type="component" value="Unassembled WGS sequence"/>
</dbReference>